<dbReference type="InterPro" id="IPR002347">
    <property type="entry name" value="SDR_fam"/>
</dbReference>
<proteinExistence type="inferred from homology"/>
<dbReference type="RefSeq" id="WP_087927161.1">
    <property type="nucleotide sequence ID" value="NZ_CP021744.1"/>
</dbReference>
<name>A0A1Z2L3V0_9ACTN</name>
<dbReference type="Proteomes" id="UP000195755">
    <property type="component" value="Chromosome"/>
</dbReference>
<dbReference type="Pfam" id="PF13561">
    <property type="entry name" value="adh_short_C2"/>
    <property type="match status" value="1"/>
</dbReference>
<dbReference type="SMART" id="SM00822">
    <property type="entry name" value="PKS_KR"/>
    <property type="match status" value="1"/>
</dbReference>
<evidence type="ECO:0000313" key="5">
    <source>
        <dbReference type="Proteomes" id="UP000195755"/>
    </source>
</evidence>
<dbReference type="PROSITE" id="PS00061">
    <property type="entry name" value="ADH_SHORT"/>
    <property type="match status" value="1"/>
</dbReference>
<evidence type="ECO:0000313" key="4">
    <source>
        <dbReference type="EMBL" id="ARZ68970.1"/>
    </source>
</evidence>
<feature type="domain" description="Ketoreductase" evidence="3">
    <location>
        <begin position="3"/>
        <end position="176"/>
    </location>
</feature>
<dbReference type="Gene3D" id="3.40.50.720">
    <property type="entry name" value="NAD(P)-binding Rossmann-like Domain"/>
    <property type="match status" value="1"/>
</dbReference>
<dbReference type="PRINTS" id="PR00080">
    <property type="entry name" value="SDRFAMILY"/>
</dbReference>
<reference evidence="4 5" key="1">
    <citation type="submission" date="2017-06" db="EMBL/GenBank/DDBJ databases">
        <title>Streptomyces albireticuli Genome sequencing and assembly.</title>
        <authorList>
            <person name="Wang Y."/>
            <person name="Du B."/>
            <person name="Ding Y."/>
            <person name="Liu H."/>
            <person name="Hou Q."/>
            <person name="Liu K."/>
            <person name="Yao L."/>
            <person name="Wang C."/>
        </authorList>
    </citation>
    <scope>NUCLEOTIDE SEQUENCE [LARGE SCALE GENOMIC DNA]</scope>
    <source>
        <strain evidence="4 5">MDJK11</strain>
    </source>
</reference>
<organism evidence="4 5">
    <name type="scientific">Streptomyces albireticuli</name>
    <dbReference type="NCBI Taxonomy" id="1940"/>
    <lineage>
        <taxon>Bacteria</taxon>
        <taxon>Bacillati</taxon>
        <taxon>Actinomycetota</taxon>
        <taxon>Actinomycetes</taxon>
        <taxon>Kitasatosporales</taxon>
        <taxon>Streptomycetaceae</taxon>
        <taxon>Streptomyces</taxon>
    </lineage>
</organism>
<dbReference type="AlphaFoldDB" id="A0A1Z2L3V0"/>
<dbReference type="OrthoDB" id="9804774at2"/>
<keyword evidence="2" id="KW-0560">Oxidoreductase</keyword>
<dbReference type="PRINTS" id="PR00081">
    <property type="entry name" value="GDHRDH"/>
</dbReference>
<gene>
    <name evidence="4" type="ORF">SMD11_3334</name>
</gene>
<evidence type="ECO:0000256" key="1">
    <source>
        <dbReference type="ARBA" id="ARBA00006484"/>
    </source>
</evidence>
<accession>A0A1Z2L3V0</accession>
<dbReference type="SUPFAM" id="SSF51735">
    <property type="entry name" value="NAD(P)-binding Rossmann-fold domains"/>
    <property type="match status" value="1"/>
</dbReference>
<dbReference type="EMBL" id="CP021744">
    <property type="protein sequence ID" value="ARZ68970.1"/>
    <property type="molecule type" value="Genomic_DNA"/>
</dbReference>
<dbReference type="NCBIfam" id="NF009466">
    <property type="entry name" value="PRK12826.1-2"/>
    <property type="match status" value="1"/>
</dbReference>
<dbReference type="InterPro" id="IPR020904">
    <property type="entry name" value="Sc_DH/Rdtase_CS"/>
</dbReference>
<dbReference type="InterPro" id="IPR036291">
    <property type="entry name" value="NAD(P)-bd_dom_sf"/>
</dbReference>
<dbReference type="PANTHER" id="PTHR42760">
    <property type="entry name" value="SHORT-CHAIN DEHYDROGENASES/REDUCTASES FAMILY MEMBER"/>
    <property type="match status" value="1"/>
</dbReference>
<dbReference type="KEGG" id="salj:SMD11_3334"/>
<dbReference type="PANTHER" id="PTHR42760:SF133">
    <property type="entry name" value="3-OXOACYL-[ACYL-CARRIER-PROTEIN] REDUCTASE"/>
    <property type="match status" value="1"/>
</dbReference>
<protein>
    <recommendedName>
        <fullName evidence="3">Ketoreductase domain-containing protein</fullName>
    </recommendedName>
</protein>
<dbReference type="FunFam" id="3.40.50.720:FF:000173">
    <property type="entry name" value="3-oxoacyl-[acyl-carrier protein] reductase"/>
    <property type="match status" value="1"/>
</dbReference>
<evidence type="ECO:0000256" key="2">
    <source>
        <dbReference type="ARBA" id="ARBA00023002"/>
    </source>
</evidence>
<evidence type="ECO:0000259" key="3">
    <source>
        <dbReference type="SMART" id="SM00822"/>
    </source>
</evidence>
<sequence>MSRSVFITGGNRGIGLAVARAMAADGDRVAVGYRSGEPPEGLFGVRCEVTDPESVDAAFAAVTAEQGPVDVLVANAGITRDTLLLRMDDAAFDDVLATNLQGVFRTVRAAAGGMLAARGGRIVLMSSALGFLGSPGQANYAATKTALVGFARSLAWELGSRGVTVNVVAPGIIETDMTKRLTDRRMKDVMRMTPLGRTGTAEEVAAAVRFLAGESASYVTGAVLPVGGGIGMGI</sequence>
<comment type="similarity">
    <text evidence="1">Belongs to the short-chain dehydrogenases/reductases (SDR) family.</text>
</comment>
<dbReference type="InterPro" id="IPR057326">
    <property type="entry name" value="KR_dom"/>
</dbReference>
<dbReference type="GO" id="GO:0016616">
    <property type="term" value="F:oxidoreductase activity, acting on the CH-OH group of donors, NAD or NADP as acceptor"/>
    <property type="evidence" value="ECO:0007669"/>
    <property type="project" value="TreeGrafter"/>
</dbReference>